<proteinExistence type="predicted"/>
<protein>
    <submittedName>
        <fullName evidence="1">Uncharacterized protein</fullName>
    </submittedName>
</protein>
<accession>A0A8I0H2F6</accession>
<name>A0A8I0H2F6_XANCI</name>
<dbReference type="EMBL" id="JAABFR010001477">
    <property type="protein sequence ID" value="MBD4337986.1"/>
    <property type="molecule type" value="Genomic_DNA"/>
</dbReference>
<dbReference type="Proteomes" id="UP000653002">
    <property type="component" value="Unassembled WGS sequence"/>
</dbReference>
<evidence type="ECO:0000313" key="2">
    <source>
        <dbReference type="Proteomes" id="UP000653002"/>
    </source>
</evidence>
<reference evidence="1" key="1">
    <citation type="submission" date="2020-01" db="EMBL/GenBank/DDBJ databases">
        <authorList>
            <person name="Richard D."/>
        </authorList>
    </citation>
    <scope>NUCLEOTIDE SEQUENCE</scope>
    <source>
        <strain evidence="1">JP541</strain>
    </source>
</reference>
<evidence type="ECO:0000313" key="1">
    <source>
        <dbReference type="EMBL" id="MBD4337986.1"/>
    </source>
</evidence>
<sequence>MNGIVDMNQYMDTPEGQAIKDVLGEANATVGSMNGILFGFPAQKESVELGGLTMRADICDELGIAEEYGLELNQ</sequence>
<comment type="caution">
    <text evidence="1">The sequence shown here is derived from an EMBL/GenBank/DDBJ whole genome shotgun (WGS) entry which is preliminary data.</text>
</comment>
<dbReference type="AlphaFoldDB" id="A0A8I0H2F6"/>
<organism evidence="1 2">
    <name type="scientific">Xanthomonas citri pv. citri</name>
    <dbReference type="NCBI Taxonomy" id="611301"/>
    <lineage>
        <taxon>Bacteria</taxon>
        <taxon>Pseudomonadati</taxon>
        <taxon>Pseudomonadota</taxon>
        <taxon>Gammaproteobacteria</taxon>
        <taxon>Lysobacterales</taxon>
        <taxon>Lysobacteraceae</taxon>
        <taxon>Xanthomonas</taxon>
    </lineage>
</organism>
<gene>
    <name evidence="1" type="ORF">GUH15_18375</name>
</gene>
<feature type="non-terminal residue" evidence="1">
    <location>
        <position position="74"/>
    </location>
</feature>